<dbReference type="AlphaFoldDB" id="A0A8J2P3T0"/>
<proteinExistence type="predicted"/>
<comment type="caution">
    <text evidence="2">The sequence shown here is derived from an EMBL/GenBank/DDBJ whole genome shotgun (WGS) entry which is preliminary data.</text>
</comment>
<organism evidence="2 3">
    <name type="scientific">Allacma fusca</name>
    <dbReference type="NCBI Taxonomy" id="39272"/>
    <lineage>
        <taxon>Eukaryota</taxon>
        <taxon>Metazoa</taxon>
        <taxon>Ecdysozoa</taxon>
        <taxon>Arthropoda</taxon>
        <taxon>Hexapoda</taxon>
        <taxon>Collembola</taxon>
        <taxon>Symphypleona</taxon>
        <taxon>Sminthuridae</taxon>
        <taxon>Allacma</taxon>
    </lineage>
</organism>
<evidence type="ECO:0000313" key="2">
    <source>
        <dbReference type="EMBL" id="CAG7786776.1"/>
    </source>
</evidence>
<sequence>HNASDKESVGSGSLGNKPGGVH</sequence>
<protein>
    <submittedName>
        <fullName evidence="2">Uncharacterized protein</fullName>
    </submittedName>
</protein>
<feature type="non-terminal residue" evidence="2">
    <location>
        <position position="1"/>
    </location>
</feature>
<evidence type="ECO:0000256" key="1">
    <source>
        <dbReference type="SAM" id="MobiDB-lite"/>
    </source>
</evidence>
<dbReference type="EMBL" id="CAJVCH010325884">
    <property type="protein sequence ID" value="CAG7786776.1"/>
    <property type="molecule type" value="Genomic_DNA"/>
</dbReference>
<gene>
    <name evidence="2" type="ORF">AFUS01_LOCUS25329</name>
</gene>
<feature type="region of interest" description="Disordered" evidence="1">
    <location>
        <begin position="1"/>
        <end position="22"/>
    </location>
</feature>
<evidence type="ECO:0000313" key="3">
    <source>
        <dbReference type="Proteomes" id="UP000708208"/>
    </source>
</evidence>
<name>A0A8J2P3T0_9HEXA</name>
<accession>A0A8J2P3T0</accession>
<reference evidence="2" key="1">
    <citation type="submission" date="2021-06" db="EMBL/GenBank/DDBJ databases">
        <authorList>
            <person name="Hodson N. C."/>
            <person name="Mongue J. A."/>
            <person name="Jaron S. K."/>
        </authorList>
    </citation>
    <scope>NUCLEOTIDE SEQUENCE</scope>
</reference>
<dbReference type="Proteomes" id="UP000708208">
    <property type="component" value="Unassembled WGS sequence"/>
</dbReference>
<keyword evidence="3" id="KW-1185">Reference proteome</keyword>